<dbReference type="GO" id="GO:0005737">
    <property type="term" value="C:cytoplasm"/>
    <property type="evidence" value="ECO:0007669"/>
    <property type="project" value="UniProtKB-SubCell"/>
</dbReference>
<dbReference type="InterPro" id="IPR001977">
    <property type="entry name" value="Depp_CoAkinase"/>
</dbReference>
<dbReference type="Pfam" id="PF04229">
    <property type="entry name" value="GrpB"/>
    <property type="match status" value="1"/>
</dbReference>
<comment type="catalytic activity">
    <reaction evidence="7">
        <text>3'-dephospho-CoA + ATP = ADP + CoA + H(+)</text>
        <dbReference type="Rhea" id="RHEA:18245"/>
        <dbReference type="ChEBI" id="CHEBI:15378"/>
        <dbReference type="ChEBI" id="CHEBI:30616"/>
        <dbReference type="ChEBI" id="CHEBI:57287"/>
        <dbReference type="ChEBI" id="CHEBI:57328"/>
        <dbReference type="ChEBI" id="CHEBI:456216"/>
        <dbReference type="EC" id="2.7.1.24"/>
    </reaction>
</comment>
<dbReference type="PROSITE" id="PS51219">
    <property type="entry name" value="DPCK"/>
    <property type="match status" value="1"/>
</dbReference>
<dbReference type="InterPro" id="IPR043519">
    <property type="entry name" value="NT_sf"/>
</dbReference>
<comment type="similarity">
    <text evidence="7">Belongs to the CoaE family.</text>
</comment>
<evidence type="ECO:0000256" key="7">
    <source>
        <dbReference type="HAMAP-Rule" id="MF_00376"/>
    </source>
</evidence>
<organism evidence="9 10">
    <name type="scientific">Rhodococcus rhodnii</name>
    <dbReference type="NCBI Taxonomy" id="38312"/>
    <lineage>
        <taxon>Bacteria</taxon>
        <taxon>Bacillati</taxon>
        <taxon>Actinomycetota</taxon>
        <taxon>Actinomycetes</taxon>
        <taxon>Mycobacteriales</taxon>
        <taxon>Nocardiaceae</taxon>
        <taxon>Rhodococcus</taxon>
    </lineage>
</organism>
<dbReference type="HAMAP" id="MF_00376">
    <property type="entry name" value="Dephospho_CoA_kinase"/>
    <property type="match status" value="1"/>
</dbReference>
<comment type="similarity">
    <text evidence="2">In the C-terminal section; belongs to the UPF0157 (GrpB) family.</text>
</comment>
<name>A0A6P2CHB1_9NOCA</name>
<evidence type="ECO:0000313" key="9">
    <source>
        <dbReference type="EMBL" id="TXG91310.1"/>
    </source>
</evidence>
<dbReference type="Pfam" id="PF01121">
    <property type="entry name" value="CoaE"/>
    <property type="match status" value="1"/>
</dbReference>
<feature type="binding site" evidence="7">
    <location>
        <begin position="11"/>
        <end position="16"/>
    </location>
    <ligand>
        <name>ATP</name>
        <dbReference type="ChEBI" id="CHEBI:30616"/>
    </ligand>
</feature>
<sequence length="409" mass="43769">MLRIGLTGGIGSGKSTVANALAARGAVVVDADRIAREVVEPGTPGLAALVERFGSEILDDEGALDRPALARIAFADDDSRTALNGIVHPLVGARTQELVDAAGPDDVVVQDIPLLVEGGMAPAFALVVVVWTPEAERLRRLVALRGMDEADARNRIAAQASDEQRRAVADVWLDNSGAPGALDDTIAELWTERLVPFARNLRDGVVARSLPVLVAADPAWPDQARRVIARLALACGDAAVRIDHIGSTAVPGVPAKDVIDVQITVRDLAAADALAIPLAEIGFPRRDDIDRDDPKPAYQGGETDPALWAKRFHGSADPGRPVNVHLRVDGWPNQEFALLIRDWLRSDESARDEYVAVKERAAAAAADLADHTEAITAYLDVKTPWFDLAYHRAWEWAAETGWTAAAAPE</sequence>
<comment type="caution">
    <text evidence="9">The sequence shown here is derived from an EMBL/GenBank/DDBJ whole genome shotgun (WGS) entry which is preliminary data.</text>
</comment>
<comment type="subcellular location">
    <subcellularLocation>
        <location evidence="7">Cytoplasm</location>
    </subcellularLocation>
</comment>
<keyword evidence="3 7" id="KW-0963">Cytoplasm</keyword>
<dbReference type="EMBL" id="QRCM01000001">
    <property type="protein sequence ID" value="TXG91310.1"/>
    <property type="molecule type" value="Genomic_DNA"/>
</dbReference>
<dbReference type="AlphaFoldDB" id="A0A6P2CHB1"/>
<protein>
    <recommendedName>
        <fullName evidence="7 8">Dephospho-CoA kinase</fullName>
        <ecNumber evidence="7 8">2.7.1.24</ecNumber>
    </recommendedName>
    <alternativeName>
        <fullName evidence="7">Dephosphocoenzyme A kinase</fullName>
    </alternativeName>
</protein>
<dbReference type="NCBIfam" id="NF002879">
    <property type="entry name" value="PRK03333.1"/>
    <property type="match status" value="1"/>
</dbReference>
<reference evidence="9 10" key="1">
    <citation type="submission" date="2018-07" db="EMBL/GenBank/DDBJ databases">
        <title>Genome sequence of Rhodococcus rhodnii ATCC 35071 from Rhodnius prolixus.</title>
        <authorList>
            <person name="Patel V."/>
            <person name="Vogel K.J."/>
        </authorList>
    </citation>
    <scope>NUCLEOTIDE SEQUENCE [LARGE SCALE GENOMIC DNA]</scope>
    <source>
        <strain evidence="9 10">ATCC 35071</strain>
    </source>
</reference>
<dbReference type="CDD" id="cd02022">
    <property type="entry name" value="DPCK"/>
    <property type="match status" value="1"/>
</dbReference>
<keyword evidence="6 7" id="KW-0173">Coenzyme A biosynthesis</keyword>
<proteinExistence type="inferred from homology"/>
<dbReference type="SUPFAM" id="SSF81301">
    <property type="entry name" value="Nucleotidyltransferase"/>
    <property type="match status" value="1"/>
</dbReference>
<accession>A0A6P2CHB1</accession>
<dbReference type="GO" id="GO:0004140">
    <property type="term" value="F:dephospho-CoA kinase activity"/>
    <property type="evidence" value="ECO:0007669"/>
    <property type="project" value="UniProtKB-UniRule"/>
</dbReference>
<dbReference type="Proteomes" id="UP000471120">
    <property type="component" value="Unassembled WGS sequence"/>
</dbReference>
<dbReference type="Gene3D" id="3.40.50.300">
    <property type="entry name" value="P-loop containing nucleotide triphosphate hydrolases"/>
    <property type="match status" value="1"/>
</dbReference>
<dbReference type="PANTHER" id="PTHR10695">
    <property type="entry name" value="DEPHOSPHO-COA KINASE-RELATED"/>
    <property type="match status" value="1"/>
</dbReference>
<evidence type="ECO:0000256" key="4">
    <source>
        <dbReference type="ARBA" id="ARBA00022741"/>
    </source>
</evidence>
<dbReference type="NCBIfam" id="TIGR00152">
    <property type="entry name" value="dephospho-CoA kinase"/>
    <property type="match status" value="1"/>
</dbReference>
<keyword evidence="7 9" id="KW-0808">Transferase</keyword>
<dbReference type="SUPFAM" id="SSF52540">
    <property type="entry name" value="P-loop containing nucleoside triphosphate hydrolases"/>
    <property type="match status" value="1"/>
</dbReference>
<keyword evidence="5 7" id="KW-0067">ATP-binding</keyword>
<gene>
    <name evidence="7" type="primary">coaE</name>
    <name evidence="9" type="ORF">DW322_15205</name>
</gene>
<dbReference type="RefSeq" id="WP_010836133.1">
    <property type="nucleotide sequence ID" value="NZ_QRCM01000001.1"/>
</dbReference>
<dbReference type="InterPro" id="IPR007344">
    <property type="entry name" value="GrpB/CoaE"/>
</dbReference>
<keyword evidence="7 9" id="KW-0418">Kinase</keyword>
<comment type="pathway">
    <text evidence="7">Cofactor biosynthesis; coenzyme A biosynthesis; CoA from (R)-pantothenate: step 5/5.</text>
</comment>
<evidence type="ECO:0000256" key="2">
    <source>
        <dbReference type="ARBA" id="ARBA00011058"/>
    </source>
</evidence>
<keyword evidence="4 7" id="KW-0547">Nucleotide-binding</keyword>
<dbReference type="PANTHER" id="PTHR10695:SF46">
    <property type="entry name" value="BIFUNCTIONAL COENZYME A SYNTHASE-RELATED"/>
    <property type="match status" value="1"/>
</dbReference>
<dbReference type="GO" id="GO:0015937">
    <property type="term" value="P:coenzyme A biosynthetic process"/>
    <property type="evidence" value="ECO:0007669"/>
    <property type="project" value="UniProtKB-UniRule"/>
</dbReference>
<evidence type="ECO:0000256" key="6">
    <source>
        <dbReference type="ARBA" id="ARBA00022993"/>
    </source>
</evidence>
<dbReference type="InterPro" id="IPR027417">
    <property type="entry name" value="P-loop_NTPase"/>
</dbReference>
<evidence type="ECO:0000256" key="3">
    <source>
        <dbReference type="ARBA" id="ARBA00022490"/>
    </source>
</evidence>
<evidence type="ECO:0000256" key="5">
    <source>
        <dbReference type="ARBA" id="ARBA00022840"/>
    </source>
</evidence>
<dbReference type="UniPathway" id="UPA00241">
    <property type="reaction ID" value="UER00356"/>
</dbReference>
<evidence type="ECO:0000256" key="1">
    <source>
        <dbReference type="ARBA" id="ARBA00008826"/>
    </source>
</evidence>
<comment type="function">
    <text evidence="7">Catalyzes the phosphorylation of the 3'-hydroxyl group of dephosphocoenzyme A to form coenzyme A.</text>
</comment>
<evidence type="ECO:0000313" key="10">
    <source>
        <dbReference type="Proteomes" id="UP000471120"/>
    </source>
</evidence>
<dbReference type="Gene3D" id="3.30.460.10">
    <property type="entry name" value="Beta Polymerase, domain 2"/>
    <property type="match status" value="1"/>
</dbReference>
<comment type="similarity">
    <text evidence="1">In the N-terminal section; belongs to the CoaE family.</text>
</comment>
<dbReference type="EC" id="2.7.1.24" evidence="7 8"/>
<dbReference type="GO" id="GO:0005524">
    <property type="term" value="F:ATP binding"/>
    <property type="evidence" value="ECO:0007669"/>
    <property type="project" value="UniProtKB-UniRule"/>
</dbReference>
<evidence type="ECO:0000256" key="8">
    <source>
        <dbReference type="NCBIfam" id="TIGR00152"/>
    </source>
</evidence>